<organism evidence="6 7">
    <name type="scientific">Stegodyphus mimosarum</name>
    <name type="common">African social velvet spider</name>
    <dbReference type="NCBI Taxonomy" id="407821"/>
    <lineage>
        <taxon>Eukaryota</taxon>
        <taxon>Metazoa</taxon>
        <taxon>Ecdysozoa</taxon>
        <taxon>Arthropoda</taxon>
        <taxon>Chelicerata</taxon>
        <taxon>Arachnida</taxon>
        <taxon>Araneae</taxon>
        <taxon>Araneomorphae</taxon>
        <taxon>Entelegynae</taxon>
        <taxon>Eresoidea</taxon>
        <taxon>Eresidae</taxon>
        <taxon>Stegodyphus</taxon>
    </lineage>
</organism>
<accession>A0A087U499</accession>
<feature type="signal peptide" evidence="4">
    <location>
        <begin position="1"/>
        <end position="19"/>
    </location>
</feature>
<protein>
    <recommendedName>
        <fullName evidence="5">Prokineticin domain-containing protein</fullName>
    </recommendedName>
</protein>
<dbReference type="GO" id="GO:0005576">
    <property type="term" value="C:extracellular region"/>
    <property type="evidence" value="ECO:0007669"/>
    <property type="project" value="UniProtKB-SubCell"/>
</dbReference>
<keyword evidence="3" id="KW-1015">Disulfide bond</keyword>
<feature type="non-terminal residue" evidence="6">
    <location>
        <position position="98"/>
    </location>
</feature>
<keyword evidence="4" id="KW-0732">Signal</keyword>
<gene>
    <name evidence="6" type="ORF">X975_13453</name>
</gene>
<evidence type="ECO:0000256" key="3">
    <source>
        <dbReference type="ARBA" id="ARBA00023157"/>
    </source>
</evidence>
<proteinExistence type="predicted"/>
<feature type="domain" description="Prokineticin" evidence="5">
    <location>
        <begin position="3"/>
        <end position="86"/>
    </location>
</feature>
<dbReference type="EMBL" id="KK118075">
    <property type="protein sequence ID" value="KFM72188.1"/>
    <property type="molecule type" value="Genomic_DNA"/>
</dbReference>
<evidence type="ECO:0000256" key="1">
    <source>
        <dbReference type="ARBA" id="ARBA00004613"/>
    </source>
</evidence>
<feature type="chain" id="PRO_5001830182" description="Prokineticin domain-containing protein" evidence="4">
    <location>
        <begin position="20"/>
        <end position="98"/>
    </location>
</feature>
<dbReference type="Pfam" id="PF06607">
    <property type="entry name" value="Prokineticin"/>
    <property type="match status" value="1"/>
</dbReference>
<dbReference type="OrthoDB" id="6410758at2759"/>
<evidence type="ECO:0000256" key="4">
    <source>
        <dbReference type="SAM" id="SignalP"/>
    </source>
</evidence>
<sequence length="98" mass="10660">MKFALACIVLLATIMVASAALTCFGDEEKCGPEECCAQILRTNIYKCKPRLGEDEICEIKPMTHILKKHAYVNRCPCSEGLKCSSSKGGVIGKFLGKC</sequence>
<dbReference type="AlphaFoldDB" id="A0A087U499"/>
<dbReference type="InterPro" id="IPR023569">
    <property type="entry name" value="Prokineticin_domain"/>
</dbReference>
<reference evidence="6 7" key="1">
    <citation type="submission" date="2013-11" db="EMBL/GenBank/DDBJ databases">
        <title>Genome sequencing of Stegodyphus mimosarum.</title>
        <authorList>
            <person name="Bechsgaard J."/>
        </authorList>
    </citation>
    <scope>NUCLEOTIDE SEQUENCE [LARGE SCALE GENOMIC DNA]</scope>
</reference>
<dbReference type="Gene3D" id="2.10.80.10">
    <property type="entry name" value="Lipase, subunit A"/>
    <property type="match status" value="1"/>
</dbReference>
<keyword evidence="2" id="KW-0964">Secreted</keyword>
<comment type="subcellular location">
    <subcellularLocation>
        <location evidence="1">Secreted</location>
    </subcellularLocation>
</comment>
<evidence type="ECO:0000256" key="2">
    <source>
        <dbReference type="ARBA" id="ARBA00022525"/>
    </source>
</evidence>
<name>A0A087U499_STEMI</name>
<evidence type="ECO:0000259" key="5">
    <source>
        <dbReference type="Pfam" id="PF06607"/>
    </source>
</evidence>
<evidence type="ECO:0000313" key="6">
    <source>
        <dbReference type="EMBL" id="KFM72188.1"/>
    </source>
</evidence>
<dbReference type="OMA" id="DEICEMK"/>
<evidence type="ECO:0000313" key="7">
    <source>
        <dbReference type="Proteomes" id="UP000054359"/>
    </source>
</evidence>
<keyword evidence="7" id="KW-1185">Reference proteome</keyword>
<dbReference type="Proteomes" id="UP000054359">
    <property type="component" value="Unassembled WGS sequence"/>
</dbReference>